<evidence type="ECO:0000313" key="2">
    <source>
        <dbReference type="Proteomes" id="UP000595373"/>
    </source>
</evidence>
<dbReference type="AlphaFoldDB" id="A0A9Q6Z1M5"/>
<accession>A0A9Q6Z1M5</accession>
<dbReference type="RefSeq" id="WP_075293968.1">
    <property type="nucleotide sequence ID" value="NZ_CP018802.1"/>
</dbReference>
<sequence>MTTTVTTVRLSGKRKQIVEYIALQAGAKCGQLLKKSDVIHFLIDRYGNAETIDALVEKYGASKSPLALRDSNENTEE</sequence>
<organism evidence="1 2">
    <name type="scientific">Histophilus somni</name>
    <name type="common">Haemophilus somnus</name>
    <dbReference type="NCBI Taxonomy" id="731"/>
    <lineage>
        <taxon>Bacteria</taxon>
        <taxon>Pseudomonadati</taxon>
        <taxon>Pseudomonadota</taxon>
        <taxon>Gammaproteobacteria</taxon>
        <taxon>Pasteurellales</taxon>
        <taxon>Pasteurellaceae</taxon>
        <taxon>Histophilus</taxon>
    </lineage>
</organism>
<dbReference type="EMBL" id="CP066558">
    <property type="protein sequence ID" value="QQF82919.1"/>
    <property type="molecule type" value="Genomic_DNA"/>
</dbReference>
<proteinExistence type="predicted"/>
<protein>
    <submittedName>
        <fullName evidence="1">Uncharacterized protein</fullName>
    </submittedName>
</protein>
<name>A0A9Q6Z1M5_HISSO</name>
<dbReference type="Proteomes" id="UP000595373">
    <property type="component" value="Chromosome"/>
</dbReference>
<keyword evidence="2" id="KW-1185">Reference proteome</keyword>
<gene>
    <name evidence="1" type="ORF">JFL49_03160</name>
</gene>
<evidence type="ECO:0000313" key="1">
    <source>
        <dbReference type="EMBL" id="QQF82919.1"/>
    </source>
</evidence>
<reference evidence="1 2" key="1">
    <citation type="submission" date="2020-12" db="EMBL/GenBank/DDBJ databases">
        <title>ASc-MMNZ-VFA-070.</title>
        <authorList>
            <person name="Schryvers A."/>
            <person name="Mostafa Nazari M."/>
            <person name="Farshchi Andisi V."/>
            <person name="Timsit E."/>
            <person name="Walter Morck D."/>
        </authorList>
    </citation>
    <scope>NUCLEOTIDE SEQUENCE [LARGE SCALE GENOMIC DNA]</scope>
    <source>
        <strain evidence="1 2">ASc-MMNZ-VFA-070</strain>
    </source>
</reference>